<evidence type="ECO:0000313" key="4">
    <source>
        <dbReference type="EMBL" id="RGC31526.1"/>
    </source>
</evidence>
<evidence type="ECO:0000256" key="1">
    <source>
        <dbReference type="SAM" id="Coils"/>
    </source>
</evidence>
<dbReference type="InterPro" id="IPR038109">
    <property type="entry name" value="DNA_bind_recomb_sf"/>
</dbReference>
<evidence type="ECO:0000259" key="3">
    <source>
        <dbReference type="PROSITE" id="PS51737"/>
    </source>
</evidence>
<dbReference type="InterPro" id="IPR050639">
    <property type="entry name" value="SSR_resolvase"/>
</dbReference>
<reference evidence="4 5" key="1">
    <citation type="submission" date="2018-08" db="EMBL/GenBank/DDBJ databases">
        <title>A genome reference for cultivated species of the human gut microbiota.</title>
        <authorList>
            <person name="Zou Y."/>
            <person name="Xue W."/>
            <person name="Luo G."/>
        </authorList>
    </citation>
    <scope>NUCLEOTIDE SEQUENCE [LARGE SCALE GENOMIC DNA]</scope>
    <source>
        <strain evidence="4 5">AF19-21</strain>
    </source>
</reference>
<feature type="domain" description="Recombinase" evidence="3">
    <location>
        <begin position="167"/>
        <end position="321"/>
    </location>
</feature>
<dbReference type="AlphaFoldDB" id="A0A3E2WVA2"/>
<accession>A0A3E2WVA2</accession>
<dbReference type="InterPro" id="IPR025827">
    <property type="entry name" value="Zn_ribbon_recom_dom"/>
</dbReference>
<dbReference type="PROSITE" id="PS51736">
    <property type="entry name" value="RECOMBINASES_3"/>
    <property type="match status" value="1"/>
</dbReference>
<dbReference type="SUPFAM" id="SSF53041">
    <property type="entry name" value="Resolvase-like"/>
    <property type="match status" value="1"/>
</dbReference>
<feature type="coiled-coil region" evidence="1">
    <location>
        <begin position="411"/>
        <end position="468"/>
    </location>
</feature>
<dbReference type="InterPro" id="IPR011109">
    <property type="entry name" value="DNA_bind_recombinase_dom"/>
</dbReference>
<comment type="caution">
    <text evidence="4">The sequence shown here is derived from an EMBL/GenBank/DDBJ whole genome shotgun (WGS) entry which is preliminary data.</text>
</comment>
<dbReference type="InterPro" id="IPR006119">
    <property type="entry name" value="Resolv_N"/>
</dbReference>
<evidence type="ECO:0000259" key="2">
    <source>
        <dbReference type="PROSITE" id="PS51736"/>
    </source>
</evidence>
<dbReference type="PANTHER" id="PTHR30461">
    <property type="entry name" value="DNA-INVERTASE FROM LAMBDOID PROPHAGE"/>
    <property type="match status" value="1"/>
</dbReference>
<dbReference type="Gene3D" id="3.40.50.1390">
    <property type="entry name" value="Resolvase, N-terminal catalytic domain"/>
    <property type="match status" value="1"/>
</dbReference>
<dbReference type="GO" id="GO:0003677">
    <property type="term" value="F:DNA binding"/>
    <property type="evidence" value="ECO:0007669"/>
    <property type="project" value="InterPro"/>
</dbReference>
<dbReference type="Pfam" id="PF13408">
    <property type="entry name" value="Zn_ribbon_recom"/>
    <property type="match status" value="1"/>
</dbReference>
<gene>
    <name evidence="4" type="ORF">DWX41_11935</name>
</gene>
<dbReference type="PROSITE" id="PS51737">
    <property type="entry name" value="RECOMBINASE_DNA_BIND"/>
    <property type="match status" value="1"/>
</dbReference>
<dbReference type="CDD" id="cd03768">
    <property type="entry name" value="SR_ResInv"/>
    <property type="match status" value="1"/>
</dbReference>
<evidence type="ECO:0008006" key="6">
    <source>
        <dbReference type="Google" id="ProtNLM"/>
    </source>
</evidence>
<proteinExistence type="predicted"/>
<keyword evidence="1" id="KW-0175">Coiled coil</keyword>
<dbReference type="PANTHER" id="PTHR30461:SF23">
    <property type="entry name" value="DNA RECOMBINASE-RELATED"/>
    <property type="match status" value="1"/>
</dbReference>
<sequence>MIRQEECDMKIGIYPRKSVYRDNSDSVAVQIKMCKDYAGIIFRGEELEFFIYDQDEGFSGKNTNRPSFQQLMQDVKANKLDVVMVYKLDRISRNVKEFSAMYDTMQDHDVSFVSVKESFDTSTPIGRTVMYILAAFAQLERENTSERVGDNMKQLGASGKWTGGHLPSGMTSIRKKVDGKEHSYLIVNQETIGRVKLLYQLILEGYPITRVERYCRDHSITSETGKFLNTSQIYGILTNPVYCQADLQAFYYLHGKGCTLPDKRLFDGTKGLIGYGRTQGTENKKKLDMDRWIIALGIHDYVIPANDWIAVQERLGQNKQVRTLKHEVGILRGILKCRCGRTMQNRVYIKNQRMFAYYFCPARDREGINYCDADFVKIDTIDNLFIDKLKAIRIDEEFVHPQHNQHSVTDINALKKDIRSTESALENLTRQLQENVTSTAAKYIVQQIENLDKKLNTLKNQLQLEELRDNKERSETEEREEIYKNICYLLDNFDDMEYKEKNELIRRTVKRCVLNDKNLEISF</sequence>
<dbReference type="Gene3D" id="3.90.1750.20">
    <property type="entry name" value="Putative Large Serine Recombinase, Chain B, Domain 2"/>
    <property type="match status" value="1"/>
</dbReference>
<dbReference type="SMART" id="SM00857">
    <property type="entry name" value="Resolvase"/>
    <property type="match status" value="1"/>
</dbReference>
<name>A0A3E2WVA2_9FIRM</name>
<organism evidence="4 5">
    <name type="scientific">Hungatella hathewayi</name>
    <dbReference type="NCBI Taxonomy" id="154046"/>
    <lineage>
        <taxon>Bacteria</taxon>
        <taxon>Bacillati</taxon>
        <taxon>Bacillota</taxon>
        <taxon>Clostridia</taxon>
        <taxon>Lachnospirales</taxon>
        <taxon>Lachnospiraceae</taxon>
        <taxon>Hungatella</taxon>
    </lineage>
</organism>
<dbReference type="InterPro" id="IPR036162">
    <property type="entry name" value="Resolvase-like_N_sf"/>
</dbReference>
<dbReference type="Proteomes" id="UP000261111">
    <property type="component" value="Unassembled WGS sequence"/>
</dbReference>
<dbReference type="GO" id="GO:0000150">
    <property type="term" value="F:DNA strand exchange activity"/>
    <property type="evidence" value="ECO:0007669"/>
    <property type="project" value="InterPro"/>
</dbReference>
<dbReference type="Pfam" id="PF07508">
    <property type="entry name" value="Recombinase"/>
    <property type="match status" value="1"/>
</dbReference>
<protein>
    <recommendedName>
        <fullName evidence="6">Recombinase family protein</fullName>
    </recommendedName>
</protein>
<feature type="domain" description="Resolvase/invertase-type recombinase catalytic" evidence="2">
    <location>
        <begin position="10"/>
        <end position="159"/>
    </location>
</feature>
<dbReference type="Pfam" id="PF00239">
    <property type="entry name" value="Resolvase"/>
    <property type="match status" value="1"/>
</dbReference>
<evidence type="ECO:0000313" key="5">
    <source>
        <dbReference type="Proteomes" id="UP000261111"/>
    </source>
</evidence>
<dbReference type="EMBL" id="QVIA01000012">
    <property type="protein sequence ID" value="RGC31526.1"/>
    <property type="molecule type" value="Genomic_DNA"/>
</dbReference>